<organism evidence="10 11">
    <name type="scientific">Strongyloides papillosus</name>
    <name type="common">Intestinal threadworm</name>
    <dbReference type="NCBI Taxonomy" id="174720"/>
    <lineage>
        <taxon>Eukaryota</taxon>
        <taxon>Metazoa</taxon>
        <taxon>Ecdysozoa</taxon>
        <taxon>Nematoda</taxon>
        <taxon>Chromadorea</taxon>
        <taxon>Rhabditida</taxon>
        <taxon>Tylenchina</taxon>
        <taxon>Panagrolaimomorpha</taxon>
        <taxon>Strongyloidoidea</taxon>
        <taxon>Strongyloididae</taxon>
        <taxon>Strongyloides</taxon>
    </lineage>
</organism>
<reference evidence="11" key="1">
    <citation type="submission" date="2017-02" db="UniProtKB">
        <authorList>
            <consortium name="WormBaseParasite"/>
        </authorList>
    </citation>
    <scope>IDENTIFICATION</scope>
</reference>
<keyword evidence="8 9" id="KW-0472">Membrane</keyword>
<keyword evidence="3 9" id="KW-0812">Transmembrane</keyword>
<protein>
    <submittedName>
        <fullName evidence="11">Mitochondrial carrier</fullName>
    </submittedName>
</protein>
<proteinExistence type="inferred from homology"/>
<name>A0A0N5BF74_STREA</name>
<dbReference type="SUPFAM" id="SSF103506">
    <property type="entry name" value="Mitochondrial carrier"/>
    <property type="match status" value="1"/>
</dbReference>
<evidence type="ECO:0000313" key="11">
    <source>
        <dbReference type="WBParaSite" id="SPAL_0000464200.1"/>
    </source>
</evidence>
<dbReference type="STRING" id="174720.A0A0N5BF74"/>
<sequence length="338" mass="38065">MADNVPVPNEEIQHGNLKTSIIKSIGSIVTLPIHVVKTLMQLGWEPFPCETGKVFVVFGQTAYFLPNGLKYIYKIGKHDGYRVLLKGLDCFVLFNFTNEYVRNGVNTYLDIEYPNLGGELHPQADDFTKLNDKEAFAVSFRNFVRDMVSHNTAVVVSRPFLVLFVRQVAQIIGQENKYTNVIRDMYTIGNEEGLKGFFSGLTAAIVATSTTVALSHLCSFILERSLLKLPRQDNETEEENISKIKRTRSIAGNLIPLFCNSLSYQYQLVSSIMAVSGSQLVCSLLPYTPQYNHYEDFIDYLKPSGSITRGSKLFFRQYKGPISIRNGNEVYANTGYIS</sequence>
<evidence type="ECO:0000256" key="2">
    <source>
        <dbReference type="ARBA" id="ARBA00006375"/>
    </source>
</evidence>
<keyword evidence="5" id="KW-1000">Mitochondrion outer membrane</keyword>
<evidence type="ECO:0000256" key="6">
    <source>
        <dbReference type="ARBA" id="ARBA00022989"/>
    </source>
</evidence>
<evidence type="ECO:0000256" key="3">
    <source>
        <dbReference type="ARBA" id="ARBA00022692"/>
    </source>
</evidence>
<dbReference type="PROSITE" id="PS50920">
    <property type="entry name" value="SOLCAR"/>
    <property type="match status" value="1"/>
</dbReference>
<comment type="subcellular location">
    <subcellularLocation>
        <location evidence="1">Mitochondrion outer membrane</location>
        <topology evidence="1">Multi-pass membrane protein</topology>
    </subcellularLocation>
</comment>
<dbReference type="GO" id="GO:0005741">
    <property type="term" value="C:mitochondrial outer membrane"/>
    <property type="evidence" value="ECO:0007669"/>
    <property type="project" value="UniProtKB-SubCell"/>
</dbReference>
<dbReference type="PANTHER" id="PTHR10780:SF18">
    <property type="entry name" value="LD43650P"/>
    <property type="match status" value="1"/>
</dbReference>
<evidence type="ECO:0000256" key="1">
    <source>
        <dbReference type="ARBA" id="ARBA00004374"/>
    </source>
</evidence>
<accession>A0A0N5BF74</accession>
<dbReference type="Proteomes" id="UP000046392">
    <property type="component" value="Unplaced"/>
</dbReference>
<evidence type="ECO:0000256" key="5">
    <source>
        <dbReference type="ARBA" id="ARBA00022787"/>
    </source>
</evidence>
<dbReference type="AlphaFoldDB" id="A0A0N5BF74"/>
<dbReference type="InterPro" id="IPR023395">
    <property type="entry name" value="MCP_dom_sf"/>
</dbReference>
<keyword evidence="6" id="KW-1133">Transmembrane helix</keyword>
<comment type="similarity">
    <text evidence="2">Belongs to the mitochondrial carrier (TC 2.A.29) family.</text>
</comment>
<feature type="repeat" description="Solcar" evidence="9">
    <location>
        <begin position="137"/>
        <end position="225"/>
    </location>
</feature>
<evidence type="ECO:0000256" key="4">
    <source>
        <dbReference type="ARBA" id="ARBA00022737"/>
    </source>
</evidence>
<evidence type="ECO:0000256" key="7">
    <source>
        <dbReference type="ARBA" id="ARBA00023128"/>
    </source>
</evidence>
<dbReference type="Gene3D" id="1.50.40.10">
    <property type="entry name" value="Mitochondrial carrier domain"/>
    <property type="match status" value="1"/>
</dbReference>
<evidence type="ECO:0000256" key="9">
    <source>
        <dbReference type="PROSITE-ProRule" id="PRU00282"/>
    </source>
</evidence>
<keyword evidence="7" id="KW-0496">Mitochondrion</keyword>
<keyword evidence="10" id="KW-1185">Reference proteome</keyword>
<evidence type="ECO:0000256" key="8">
    <source>
        <dbReference type="ARBA" id="ARBA00023136"/>
    </source>
</evidence>
<evidence type="ECO:0000313" key="10">
    <source>
        <dbReference type="Proteomes" id="UP000046392"/>
    </source>
</evidence>
<keyword evidence="4" id="KW-0677">Repeat</keyword>
<dbReference type="InterPro" id="IPR018108">
    <property type="entry name" value="MCP_transmembrane"/>
</dbReference>
<dbReference type="PANTHER" id="PTHR10780">
    <property type="entry name" value="MITOCHONDRIAL CARRIER HOMOLOG"/>
    <property type="match status" value="1"/>
</dbReference>
<dbReference type="WBParaSite" id="SPAL_0000464200.1">
    <property type="protein sequence ID" value="SPAL_0000464200.1"/>
    <property type="gene ID" value="SPAL_0000464200"/>
</dbReference>